<reference evidence="1 2" key="1">
    <citation type="submission" date="2019-06" db="EMBL/GenBank/DDBJ databases">
        <title>WGS assembly of Gossypium darwinii.</title>
        <authorList>
            <person name="Chen Z.J."/>
            <person name="Sreedasyam A."/>
            <person name="Ando A."/>
            <person name="Song Q."/>
            <person name="De L."/>
            <person name="Hulse-Kemp A."/>
            <person name="Ding M."/>
            <person name="Ye W."/>
            <person name="Kirkbride R."/>
            <person name="Jenkins J."/>
            <person name="Plott C."/>
            <person name="Lovell J."/>
            <person name="Lin Y.-M."/>
            <person name="Vaughn R."/>
            <person name="Liu B."/>
            <person name="Li W."/>
            <person name="Simpson S."/>
            <person name="Scheffler B."/>
            <person name="Saski C."/>
            <person name="Grover C."/>
            <person name="Hu G."/>
            <person name="Conover J."/>
            <person name="Carlson J."/>
            <person name="Shu S."/>
            <person name="Boston L."/>
            <person name="Williams M."/>
            <person name="Peterson D."/>
            <person name="Mcgee K."/>
            <person name="Jones D."/>
            <person name="Wendel J."/>
            <person name="Stelly D."/>
            <person name="Grimwood J."/>
            <person name="Schmutz J."/>
        </authorList>
    </citation>
    <scope>NUCLEOTIDE SEQUENCE [LARGE SCALE GENOMIC DNA]</scope>
    <source>
        <strain evidence="1">1808015.09</strain>
    </source>
</reference>
<gene>
    <name evidence="1" type="ORF">ES288_A04G115000v1</name>
</gene>
<evidence type="ECO:0000313" key="1">
    <source>
        <dbReference type="EMBL" id="TYH22282.1"/>
    </source>
</evidence>
<sequence length="80" mass="9439">MINSSGSYTKLVQGQLRRTEEVTWRVVVREGRTKARWRLYEGWEASYGAKETPIFVSEIFWAIWALNFWARLVGFRIGLL</sequence>
<accession>A0A5D2GWI8</accession>
<dbReference type="AlphaFoldDB" id="A0A5D2GWI8"/>
<proteinExistence type="predicted"/>
<name>A0A5D2GWI8_GOSDA</name>
<dbReference type="Proteomes" id="UP000323506">
    <property type="component" value="Chromosome A04"/>
</dbReference>
<organism evidence="1 2">
    <name type="scientific">Gossypium darwinii</name>
    <name type="common">Darwin's cotton</name>
    <name type="synonym">Gossypium barbadense var. darwinii</name>
    <dbReference type="NCBI Taxonomy" id="34276"/>
    <lineage>
        <taxon>Eukaryota</taxon>
        <taxon>Viridiplantae</taxon>
        <taxon>Streptophyta</taxon>
        <taxon>Embryophyta</taxon>
        <taxon>Tracheophyta</taxon>
        <taxon>Spermatophyta</taxon>
        <taxon>Magnoliopsida</taxon>
        <taxon>eudicotyledons</taxon>
        <taxon>Gunneridae</taxon>
        <taxon>Pentapetalae</taxon>
        <taxon>rosids</taxon>
        <taxon>malvids</taxon>
        <taxon>Malvales</taxon>
        <taxon>Malvaceae</taxon>
        <taxon>Malvoideae</taxon>
        <taxon>Gossypium</taxon>
    </lineage>
</organism>
<keyword evidence="2" id="KW-1185">Reference proteome</keyword>
<protein>
    <submittedName>
        <fullName evidence="1">Uncharacterized protein</fullName>
    </submittedName>
</protein>
<dbReference type="EMBL" id="CM017691">
    <property type="protein sequence ID" value="TYH22282.1"/>
    <property type="molecule type" value="Genomic_DNA"/>
</dbReference>
<evidence type="ECO:0000313" key="2">
    <source>
        <dbReference type="Proteomes" id="UP000323506"/>
    </source>
</evidence>